<keyword evidence="2" id="KW-1185">Reference proteome</keyword>
<name>A0ABX5FBG0_9CHRO</name>
<proteinExistence type="predicted"/>
<dbReference type="PANTHER" id="PTHR34127">
    <property type="entry name" value="OS04G0405600 PROTEIN"/>
    <property type="match status" value="1"/>
</dbReference>
<evidence type="ECO:0000313" key="1">
    <source>
        <dbReference type="EMBL" id="PSB38604.1"/>
    </source>
</evidence>
<organism evidence="1 2">
    <name type="scientific">Aphanothece cf. minutissima CCALA 015</name>
    <dbReference type="NCBI Taxonomy" id="2107695"/>
    <lineage>
        <taxon>Bacteria</taxon>
        <taxon>Bacillati</taxon>
        <taxon>Cyanobacteriota</taxon>
        <taxon>Cyanophyceae</taxon>
        <taxon>Oscillatoriophycideae</taxon>
        <taxon>Chroococcales</taxon>
        <taxon>Aphanothecaceae</taxon>
        <taxon>Aphanothece</taxon>
    </lineage>
</organism>
<dbReference type="Proteomes" id="UP000238218">
    <property type="component" value="Unassembled WGS sequence"/>
</dbReference>
<dbReference type="GO" id="GO:0016787">
    <property type="term" value="F:hydrolase activity"/>
    <property type="evidence" value="ECO:0007669"/>
    <property type="project" value="UniProtKB-KW"/>
</dbReference>
<dbReference type="InterPro" id="IPR029058">
    <property type="entry name" value="AB_hydrolase_fold"/>
</dbReference>
<dbReference type="InterPro" id="IPR010765">
    <property type="entry name" value="DUF1350"/>
</dbReference>
<keyword evidence="1" id="KW-0378">Hydrolase</keyword>
<reference evidence="1 2" key="1">
    <citation type="submission" date="2018-02" db="EMBL/GenBank/DDBJ databases">
        <authorList>
            <person name="Moore K."/>
            <person name="Momper L."/>
        </authorList>
    </citation>
    <scope>NUCLEOTIDE SEQUENCE [LARGE SCALE GENOMIC DNA]</scope>
    <source>
        <strain evidence="1 2">CCALA 015</strain>
    </source>
</reference>
<sequence length="251" mass="28039">MTAWRQQGELWRLEPPGRPRGLIEFIGGSYLAATPQLSYRRCLEALAARGWRIHAWSYVPGFDHQAQANTAWRLFRQQREGAMEPQDPPASGGSAFPLIRLGHSLGCKLHLLAPDGGRRCDGLVALSFNNFSAERSIPFLAELGQQFRFRSEFSPSPEDTLRQIGSSYRQPRNLVVRFSRDTIDQSGRLIGVLQARAGDASTLLELPGDHLTPASGGLRKQFLGEWADDPARQRSMERLAEQIGAWSQTRS</sequence>
<dbReference type="EMBL" id="PVWP01000002">
    <property type="protein sequence ID" value="PSB38604.1"/>
    <property type="molecule type" value="Genomic_DNA"/>
</dbReference>
<comment type="caution">
    <text evidence="1">The sequence shown here is derived from an EMBL/GenBank/DDBJ whole genome shotgun (WGS) entry which is preliminary data.</text>
</comment>
<evidence type="ECO:0000313" key="2">
    <source>
        <dbReference type="Proteomes" id="UP000238218"/>
    </source>
</evidence>
<reference evidence="1 2" key="2">
    <citation type="submission" date="2018-03" db="EMBL/GenBank/DDBJ databases">
        <title>The ancient ancestry and fast evolution of plastids.</title>
        <authorList>
            <person name="Moore K.R."/>
            <person name="Magnabosco C."/>
            <person name="Momper L."/>
            <person name="Gold D.A."/>
            <person name="Bosak T."/>
            <person name="Fournier G.P."/>
        </authorList>
    </citation>
    <scope>NUCLEOTIDE SEQUENCE [LARGE SCALE GENOMIC DNA]</scope>
    <source>
        <strain evidence="1 2">CCALA 015</strain>
    </source>
</reference>
<accession>A0ABX5FBG0</accession>
<dbReference type="SUPFAM" id="SSF53474">
    <property type="entry name" value="alpha/beta-Hydrolases"/>
    <property type="match status" value="1"/>
</dbReference>
<protein>
    <submittedName>
        <fullName evidence="1">Alpha/beta hydrolase</fullName>
    </submittedName>
</protein>
<dbReference type="Pfam" id="PF07082">
    <property type="entry name" value="DUF1350"/>
    <property type="match status" value="1"/>
</dbReference>
<gene>
    <name evidence="1" type="ORF">C7B81_03285</name>
</gene>
<dbReference type="RefSeq" id="WP_106219884.1">
    <property type="nucleotide sequence ID" value="NZ_PVWP01000002.1"/>
</dbReference>
<dbReference type="PANTHER" id="PTHR34127:SF1">
    <property type="entry name" value="OS04G0405600 PROTEIN"/>
    <property type="match status" value="1"/>
</dbReference>